<feature type="non-terminal residue" evidence="2">
    <location>
        <position position="1"/>
    </location>
</feature>
<dbReference type="EMBL" id="GECZ01025419">
    <property type="protein sequence ID" value="JAS44350.1"/>
    <property type="molecule type" value="Transcribed_RNA"/>
</dbReference>
<name>A0A1B6F2A3_9HEMI</name>
<gene>
    <name evidence="2" type="ORF">g.36415</name>
</gene>
<reference evidence="2" key="1">
    <citation type="submission" date="2015-11" db="EMBL/GenBank/DDBJ databases">
        <title>De novo transcriptome assembly of four potential Pierce s Disease insect vectors from Arizona vineyards.</title>
        <authorList>
            <person name="Tassone E.E."/>
        </authorList>
    </citation>
    <scope>NUCLEOTIDE SEQUENCE</scope>
</reference>
<feature type="transmembrane region" description="Helical" evidence="1">
    <location>
        <begin position="35"/>
        <end position="56"/>
    </location>
</feature>
<evidence type="ECO:0000313" key="2">
    <source>
        <dbReference type="EMBL" id="JAS44350.1"/>
    </source>
</evidence>
<accession>A0A1B6F2A3</accession>
<proteinExistence type="predicted"/>
<sequence>LNIFWVMMYSQNIFSSLCVCRFYRWCFWITTRNIVMIFAVAVFVSLLIFLVVLYRVCTAVKHVDRCHHHTDHHTPTPVVISLPPQNAVSGGYPKPPPYSASLPSAPPPYGFNPEINLQSGKTNYM</sequence>
<evidence type="ECO:0000256" key="1">
    <source>
        <dbReference type="SAM" id="Phobius"/>
    </source>
</evidence>
<keyword evidence="1" id="KW-0812">Transmembrane</keyword>
<organism evidence="2">
    <name type="scientific">Cuerna arida</name>
    <dbReference type="NCBI Taxonomy" id="1464854"/>
    <lineage>
        <taxon>Eukaryota</taxon>
        <taxon>Metazoa</taxon>
        <taxon>Ecdysozoa</taxon>
        <taxon>Arthropoda</taxon>
        <taxon>Hexapoda</taxon>
        <taxon>Insecta</taxon>
        <taxon>Pterygota</taxon>
        <taxon>Neoptera</taxon>
        <taxon>Paraneoptera</taxon>
        <taxon>Hemiptera</taxon>
        <taxon>Auchenorrhyncha</taxon>
        <taxon>Membracoidea</taxon>
        <taxon>Cicadellidae</taxon>
        <taxon>Cicadellinae</taxon>
        <taxon>Proconiini</taxon>
        <taxon>Cuerna</taxon>
    </lineage>
</organism>
<protein>
    <submittedName>
        <fullName evidence="2">Uncharacterized protein</fullName>
    </submittedName>
</protein>
<dbReference type="AlphaFoldDB" id="A0A1B6F2A3"/>
<keyword evidence="1" id="KW-0472">Membrane</keyword>
<keyword evidence="1" id="KW-1133">Transmembrane helix</keyword>